<dbReference type="RefSeq" id="XP_001024953.3">
    <property type="nucleotide sequence ID" value="XM_001024953.3"/>
</dbReference>
<dbReference type="InterPro" id="IPR011013">
    <property type="entry name" value="Gal_mutarotase_sf_dom"/>
</dbReference>
<dbReference type="InterPro" id="IPR027291">
    <property type="entry name" value="Glyco_hydro_38_N_sf"/>
</dbReference>
<name>I7MME7_TETTS</name>
<dbReference type="GO" id="GO:0004559">
    <property type="term" value="F:alpha-mannosidase activity"/>
    <property type="evidence" value="ECO:0007669"/>
    <property type="project" value="InterPro"/>
</dbReference>
<evidence type="ECO:0000259" key="9">
    <source>
        <dbReference type="SMART" id="SM00872"/>
    </source>
</evidence>
<dbReference type="OrthoDB" id="2016903at2759"/>
<evidence type="ECO:0000256" key="1">
    <source>
        <dbReference type="ARBA" id="ARBA00001947"/>
    </source>
</evidence>
<gene>
    <name evidence="10" type="ORF">TTHERM_00242300</name>
</gene>
<dbReference type="GeneID" id="7846793"/>
<dbReference type="GO" id="GO:0030246">
    <property type="term" value="F:carbohydrate binding"/>
    <property type="evidence" value="ECO:0007669"/>
    <property type="project" value="InterPro"/>
</dbReference>
<dbReference type="KEGG" id="tet:TTHERM_00242300"/>
<dbReference type="PANTHER" id="PTHR11607">
    <property type="entry name" value="ALPHA-MANNOSIDASE"/>
    <property type="match status" value="1"/>
</dbReference>
<dbReference type="SMART" id="SM00872">
    <property type="entry name" value="Alpha-mann_mid"/>
    <property type="match status" value="1"/>
</dbReference>
<dbReference type="SUPFAM" id="SSF74650">
    <property type="entry name" value="Galactose mutarotase-like"/>
    <property type="match status" value="1"/>
</dbReference>
<dbReference type="Pfam" id="PF07748">
    <property type="entry name" value="Glyco_hydro_38C"/>
    <property type="match status" value="1"/>
</dbReference>
<keyword evidence="3" id="KW-0479">Metal-binding</keyword>
<dbReference type="CDD" id="cd10810">
    <property type="entry name" value="GH38N_AMII_LAM_like"/>
    <property type="match status" value="1"/>
</dbReference>
<dbReference type="Gene3D" id="2.70.98.30">
    <property type="entry name" value="Golgi alpha-mannosidase II, domain 4"/>
    <property type="match status" value="1"/>
</dbReference>
<keyword evidence="11" id="KW-1185">Reference proteome</keyword>
<evidence type="ECO:0000256" key="4">
    <source>
        <dbReference type="ARBA" id="ARBA00022801"/>
    </source>
</evidence>
<accession>I7MME7</accession>
<dbReference type="PANTHER" id="PTHR11607:SF3">
    <property type="entry name" value="LYSOSOMAL ALPHA-MANNOSIDASE"/>
    <property type="match status" value="1"/>
</dbReference>
<dbReference type="AlphaFoldDB" id="I7MME7"/>
<dbReference type="InterPro" id="IPR015341">
    <property type="entry name" value="Glyco_hydro_38_cen"/>
</dbReference>
<dbReference type="InterPro" id="IPR011682">
    <property type="entry name" value="Glyco_hydro_38_C"/>
</dbReference>
<evidence type="ECO:0000313" key="10">
    <source>
        <dbReference type="EMBL" id="EAS04708.3"/>
    </source>
</evidence>
<reference evidence="11" key="1">
    <citation type="journal article" date="2006" name="PLoS Biol.">
        <title>Macronuclear genome sequence of the ciliate Tetrahymena thermophila, a model eukaryote.</title>
        <authorList>
            <person name="Eisen J.A."/>
            <person name="Coyne R.S."/>
            <person name="Wu M."/>
            <person name="Wu D."/>
            <person name="Thiagarajan M."/>
            <person name="Wortman J.R."/>
            <person name="Badger J.H."/>
            <person name="Ren Q."/>
            <person name="Amedeo P."/>
            <person name="Jones K.M."/>
            <person name="Tallon L.J."/>
            <person name="Delcher A.L."/>
            <person name="Salzberg S.L."/>
            <person name="Silva J.C."/>
            <person name="Haas B.J."/>
            <person name="Majoros W.H."/>
            <person name="Farzad M."/>
            <person name="Carlton J.M."/>
            <person name="Smith R.K. Jr."/>
            <person name="Garg J."/>
            <person name="Pearlman R.E."/>
            <person name="Karrer K.M."/>
            <person name="Sun L."/>
            <person name="Manning G."/>
            <person name="Elde N.C."/>
            <person name="Turkewitz A.P."/>
            <person name="Asai D.J."/>
            <person name="Wilkes D.E."/>
            <person name="Wang Y."/>
            <person name="Cai H."/>
            <person name="Collins K."/>
            <person name="Stewart B.A."/>
            <person name="Lee S.R."/>
            <person name="Wilamowska K."/>
            <person name="Weinberg Z."/>
            <person name="Ruzzo W.L."/>
            <person name="Wloga D."/>
            <person name="Gaertig J."/>
            <person name="Frankel J."/>
            <person name="Tsao C.-C."/>
            <person name="Gorovsky M.A."/>
            <person name="Keeling P.J."/>
            <person name="Waller R.F."/>
            <person name="Patron N.J."/>
            <person name="Cherry J.M."/>
            <person name="Stover N.A."/>
            <person name="Krieger C.J."/>
            <person name="del Toro C."/>
            <person name="Ryder H.F."/>
            <person name="Williamson S.C."/>
            <person name="Barbeau R.A."/>
            <person name="Hamilton E.P."/>
            <person name="Orias E."/>
        </authorList>
    </citation>
    <scope>NUCLEOTIDE SEQUENCE [LARGE SCALE GENOMIC DNA]</scope>
    <source>
        <strain evidence="11">SB210</strain>
    </source>
</reference>
<keyword evidence="7" id="KW-0326">Glycosidase</keyword>
<sequence>MFILFVLLHFIICQQQDKLTYVHLVPHSHDDYGWLYTIDEYYSNRIIQFGWDYGNIRDILNSVYNEIQKNPQRKYIQVEIGFLSMWWDRQTEDVRQKYKDLVKNGQIEIINGGWTMHDEATTYFEDIIDQMTVGHQWVKDHLDVIPSIGWQIDPFGHQSTNAALFSQMGFNAQWFARVDYQDFEYRKSEKRLEMIWQPQEQCEENYIFSAVNYKHYDAPTNFYFERDEQVTPYNVQHKAQEFVNYFKQMQRSYRTNHLMHTMGQDFAFSKSEIWFNSIDNLIDYINSRKDQFGMEILYSTPSKYLEEINKQQNIWPVNNNDFFPYADNSNAYWTGYFTSRPALKGLTKDAGRYLQAVRNIISFENIQKRTNVLTVQFDFMYNQLEYYEQQMAALMHHDAVSGTERQHVANDYIKRVCEGQKKVRDFLHPLLQEYALQDIFESEIKYHECHWNVTSSECEITNSLISNNKPILISIFNPSVKRQMNIRIRIPQANVTILNDKNQFLKTDFICSNPENKTDCDLYFRDLFQGYSFQHYKIVFFNSNYHKNVQPLQIPEDKTQIKIELSSISNLKIDLQAKKFTYQTWETSQKYSDFQMQQYREYDFSLNYNLYYSSQDWGQSSGAYIFRPETQQSHTYSEIKNIVVYQGQLVTVVLLEGEHVTTQLRFYSANYDKVIEVETFVHPIQVQNTGKEIIMVLNTGLQNNKTFYTDSNGLDMQKRVLNFRPTWNLQLQQEVSGNYYPIGALISLKDINSDQQVSVVTDRSQGGTSLKEGQIEIMIHRRIVRDDARGVGESLNEVDQRNQGISQKIRHFIIFERQNEQLSRRIQNELDASPLIFFSQTKNQYFDYRSNSQNRNKIIENQNIYLRVYLRAYKNYYTLRLYNVNDISSAQFDIPQNYQILEELTLTANQSKKSWSEKQMKWTSNNGKVYQAQQDNFQKEIQEGKFILKPLQLRVFKLNIVST</sequence>
<evidence type="ECO:0000256" key="6">
    <source>
        <dbReference type="ARBA" id="ARBA00023157"/>
    </source>
</evidence>
<proteinExistence type="inferred from homology"/>
<dbReference type="InterPro" id="IPR011330">
    <property type="entry name" value="Glyco_hydro/deAcase_b/a-brl"/>
</dbReference>
<evidence type="ECO:0000256" key="8">
    <source>
        <dbReference type="SAM" id="SignalP"/>
    </source>
</evidence>
<dbReference type="FunFam" id="2.70.98.30:FF:000011">
    <property type="entry name" value="Uncharacterized protein"/>
    <property type="match status" value="1"/>
</dbReference>
<comment type="cofactor">
    <cofactor evidence="1">
        <name>Zn(2+)</name>
        <dbReference type="ChEBI" id="CHEBI:29105"/>
    </cofactor>
</comment>
<dbReference type="InterPro" id="IPR000602">
    <property type="entry name" value="Glyco_hydro_38_N"/>
</dbReference>
<dbReference type="Gene3D" id="3.20.110.10">
    <property type="entry name" value="Glycoside hydrolase 38, N terminal domain"/>
    <property type="match status" value="1"/>
</dbReference>
<dbReference type="Pfam" id="PF01074">
    <property type="entry name" value="Glyco_hydro_38N"/>
    <property type="match status" value="1"/>
</dbReference>
<keyword evidence="4 10" id="KW-0378">Hydrolase</keyword>
<dbReference type="SUPFAM" id="SSF88713">
    <property type="entry name" value="Glycoside hydrolase/deacetylase"/>
    <property type="match status" value="1"/>
</dbReference>
<keyword evidence="8" id="KW-0732">Signal</keyword>
<organism evidence="10 11">
    <name type="scientific">Tetrahymena thermophila (strain SB210)</name>
    <dbReference type="NCBI Taxonomy" id="312017"/>
    <lineage>
        <taxon>Eukaryota</taxon>
        <taxon>Sar</taxon>
        <taxon>Alveolata</taxon>
        <taxon>Ciliophora</taxon>
        <taxon>Intramacronucleata</taxon>
        <taxon>Oligohymenophorea</taxon>
        <taxon>Hymenostomatida</taxon>
        <taxon>Tetrahymenina</taxon>
        <taxon>Tetrahymenidae</taxon>
        <taxon>Tetrahymena</taxon>
    </lineage>
</organism>
<evidence type="ECO:0000313" key="11">
    <source>
        <dbReference type="Proteomes" id="UP000009168"/>
    </source>
</evidence>
<dbReference type="InParanoid" id="I7MME7"/>
<dbReference type="eggNOG" id="KOG1959">
    <property type="taxonomic scope" value="Eukaryota"/>
</dbReference>
<dbReference type="InterPro" id="IPR028995">
    <property type="entry name" value="Glyco_hydro_57/38_cen_sf"/>
</dbReference>
<protein>
    <submittedName>
        <fullName evidence="10">Glycoside hydrolase family 38 amine-terminal domain protein</fullName>
    </submittedName>
</protein>
<evidence type="ECO:0000256" key="2">
    <source>
        <dbReference type="ARBA" id="ARBA00009792"/>
    </source>
</evidence>
<dbReference type="GO" id="GO:0006013">
    <property type="term" value="P:mannose metabolic process"/>
    <property type="evidence" value="ECO:0007669"/>
    <property type="project" value="InterPro"/>
</dbReference>
<dbReference type="FunFam" id="1.20.1270.50:FF:000002">
    <property type="entry name" value="Alpha-mannosidase"/>
    <property type="match status" value="1"/>
</dbReference>
<dbReference type="Pfam" id="PF09261">
    <property type="entry name" value="Alpha-mann_mid"/>
    <property type="match status" value="1"/>
</dbReference>
<keyword evidence="6" id="KW-1015">Disulfide bond</keyword>
<dbReference type="InterPro" id="IPR050843">
    <property type="entry name" value="Glycosyl_Hydrlase_38"/>
</dbReference>
<dbReference type="SUPFAM" id="SSF88688">
    <property type="entry name" value="Families 57/38 glycoside transferase middle domain"/>
    <property type="match status" value="1"/>
</dbReference>
<dbReference type="Gene3D" id="1.20.1270.50">
    <property type="entry name" value="Glycoside hydrolase family 38, central domain"/>
    <property type="match status" value="2"/>
</dbReference>
<keyword evidence="5" id="KW-0862">Zinc</keyword>
<dbReference type="InterPro" id="IPR037094">
    <property type="entry name" value="Glyco_hydro_38_cen_sf"/>
</dbReference>
<evidence type="ECO:0000256" key="5">
    <source>
        <dbReference type="ARBA" id="ARBA00022833"/>
    </source>
</evidence>
<evidence type="ECO:0000256" key="7">
    <source>
        <dbReference type="ARBA" id="ARBA00023295"/>
    </source>
</evidence>
<comment type="similarity">
    <text evidence="2">Belongs to the glycosyl hydrolase 38 family.</text>
</comment>
<evidence type="ECO:0000256" key="3">
    <source>
        <dbReference type="ARBA" id="ARBA00022723"/>
    </source>
</evidence>
<dbReference type="EMBL" id="GG662443">
    <property type="protein sequence ID" value="EAS04708.3"/>
    <property type="molecule type" value="Genomic_DNA"/>
</dbReference>
<feature type="chain" id="PRO_5012677847" evidence="8">
    <location>
        <begin position="16"/>
        <end position="963"/>
    </location>
</feature>
<feature type="domain" description="Glycoside hydrolase family 38 central" evidence="9">
    <location>
        <begin position="331"/>
        <end position="416"/>
    </location>
</feature>
<dbReference type="Proteomes" id="UP000009168">
    <property type="component" value="Unassembled WGS sequence"/>
</dbReference>
<dbReference type="GO" id="GO:0046872">
    <property type="term" value="F:metal ion binding"/>
    <property type="evidence" value="ECO:0007669"/>
    <property type="project" value="UniProtKB-KW"/>
</dbReference>
<feature type="signal peptide" evidence="8">
    <location>
        <begin position="1"/>
        <end position="15"/>
    </location>
</feature>